<keyword evidence="3" id="KW-1185">Reference proteome</keyword>
<organism evidence="2 3">
    <name type="scientific">Anopheles quadriannulatus</name>
    <name type="common">Mosquito</name>
    <dbReference type="NCBI Taxonomy" id="34691"/>
    <lineage>
        <taxon>Eukaryota</taxon>
        <taxon>Metazoa</taxon>
        <taxon>Ecdysozoa</taxon>
        <taxon>Arthropoda</taxon>
        <taxon>Hexapoda</taxon>
        <taxon>Insecta</taxon>
        <taxon>Pterygota</taxon>
        <taxon>Neoptera</taxon>
        <taxon>Endopterygota</taxon>
        <taxon>Diptera</taxon>
        <taxon>Nematocera</taxon>
        <taxon>Culicoidea</taxon>
        <taxon>Culicidae</taxon>
        <taxon>Anophelinae</taxon>
        <taxon>Anopheles</taxon>
    </lineage>
</organism>
<feature type="compositionally biased region" description="Basic and acidic residues" evidence="1">
    <location>
        <begin position="170"/>
        <end position="179"/>
    </location>
</feature>
<protein>
    <submittedName>
        <fullName evidence="2">Uncharacterized protein</fullName>
    </submittedName>
</protein>
<dbReference type="VEuPathDB" id="VectorBase:AQUA000524"/>
<sequence>SILSFPFLAHVHAGHTVGRHVGHAAGRDPRPDRPVPVRGVGGRTALPYRHPAGAHAGGRAAEGGPDDAAGQNAHHHAGQFPGRLHRGDVLSGCQHYLVHQHEADSSIAVPAHHVPVVRGDAHLLLARDAPAQPGAAGHLPVDATVPHQPHGYVRDLHPAHLHQECPAAHPGERSRHDHLAQSARAGWVEQSAEKQRRPGQLTADRRRWSGPQATPLTAVRAGGRGRADALLERSCPAVDGSCIRVVIGDCASTVNMKANSSKHTLHCKLTNVRIILLQTLEKILILSISKCVCVRVRVCKMEWEASNVILDLCFGLILFSRVRERHGSEEQ</sequence>
<feature type="compositionally biased region" description="Basic and acidic residues" evidence="1">
    <location>
        <begin position="25"/>
        <end position="35"/>
    </location>
</feature>
<reference evidence="2" key="1">
    <citation type="submission" date="2020-05" db="UniProtKB">
        <authorList>
            <consortium name="EnsemblMetazoa"/>
        </authorList>
    </citation>
    <scope>IDENTIFICATION</scope>
    <source>
        <strain evidence="2">SANGQUA</strain>
    </source>
</reference>
<name>A0A182WSM1_ANOQN</name>
<evidence type="ECO:0000256" key="1">
    <source>
        <dbReference type="SAM" id="MobiDB-lite"/>
    </source>
</evidence>
<feature type="region of interest" description="Disordered" evidence="1">
    <location>
        <begin position="166"/>
        <end position="218"/>
    </location>
</feature>
<accession>A0A182WSM1</accession>
<proteinExistence type="predicted"/>
<evidence type="ECO:0000313" key="3">
    <source>
        <dbReference type="Proteomes" id="UP000076407"/>
    </source>
</evidence>
<dbReference type="AlphaFoldDB" id="A0A182WSM1"/>
<dbReference type="Proteomes" id="UP000076407">
    <property type="component" value="Unassembled WGS sequence"/>
</dbReference>
<dbReference type="EnsemblMetazoa" id="AQUA000524-RA">
    <property type="protein sequence ID" value="AQUA000524-PA"/>
    <property type="gene ID" value="AQUA000524"/>
</dbReference>
<evidence type="ECO:0000313" key="2">
    <source>
        <dbReference type="EnsemblMetazoa" id="AQUA000524-PA"/>
    </source>
</evidence>
<feature type="compositionally biased region" description="Low complexity" evidence="1">
    <location>
        <begin position="49"/>
        <end position="72"/>
    </location>
</feature>
<feature type="region of interest" description="Disordered" evidence="1">
    <location>
        <begin position="20"/>
        <end position="83"/>
    </location>
</feature>